<sequence length="157" mass="18223">MQQVSDKKTDANEKRKYLKDYLDDEEFILRKRLPRKLPKRNCDVYVTRKTDFKMQLARCQKLLDNGNDVYVHGLGAAINRAINLALQLKARGLGTIEVGIHTSTVELVDDLEPQNDDLDHETFTRNNSAVHIRVFRQQNLRVDDNEDQSKKQNQAKT</sequence>
<evidence type="ECO:0000256" key="9">
    <source>
        <dbReference type="ARBA" id="ARBA00064615"/>
    </source>
</evidence>
<dbReference type="GO" id="GO:0006364">
    <property type="term" value="P:rRNA processing"/>
    <property type="evidence" value="ECO:0007669"/>
    <property type="project" value="UniProtKB-KW"/>
</dbReference>
<evidence type="ECO:0000256" key="3">
    <source>
        <dbReference type="ARBA" id="ARBA00008018"/>
    </source>
</evidence>
<evidence type="ECO:0000313" key="13">
    <source>
        <dbReference type="Proteomes" id="UP001634394"/>
    </source>
</evidence>
<dbReference type="InterPro" id="IPR014612">
    <property type="entry name" value="Pop7/Rpp20"/>
</dbReference>
<accession>A0ABD3WGI5</accession>
<evidence type="ECO:0000256" key="11">
    <source>
        <dbReference type="PIRNR" id="PIRNR036572"/>
    </source>
</evidence>
<evidence type="ECO:0000256" key="1">
    <source>
        <dbReference type="ARBA" id="ARBA00004463"/>
    </source>
</evidence>
<proteinExistence type="inferred from homology"/>
<dbReference type="Gene3D" id="3.30.110.20">
    <property type="entry name" value="Alba-like domain"/>
    <property type="match status" value="1"/>
</dbReference>
<keyword evidence="4" id="KW-0963">Cytoplasm</keyword>
<dbReference type="PANTHER" id="PTHR15314:SF1">
    <property type="entry name" value="RIBONUCLEASE P PROTEIN SUBUNIT P20"/>
    <property type="match status" value="1"/>
</dbReference>
<organism evidence="12 13">
    <name type="scientific">Sinanodonta woodiana</name>
    <name type="common">Chinese pond mussel</name>
    <name type="synonym">Anodonta woodiana</name>
    <dbReference type="NCBI Taxonomy" id="1069815"/>
    <lineage>
        <taxon>Eukaryota</taxon>
        <taxon>Metazoa</taxon>
        <taxon>Spiralia</taxon>
        <taxon>Lophotrochozoa</taxon>
        <taxon>Mollusca</taxon>
        <taxon>Bivalvia</taxon>
        <taxon>Autobranchia</taxon>
        <taxon>Heteroconchia</taxon>
        <taxon>Palaeoheterodonta</taxon>
        <taxon>Unionida</taxon>
        <taxon>Unionoidea</taxon>
        <taxon>Unionidae</taxon>
        <taxon>Unioninae</taxon>
        <taxon>Sinanodonta</taxon>
    </lineage>
</organism>
<keyword evidence="13" id="KW-1185">Reference proteome</keyword>
<name>A0ABD3WGI5_SINWO</name>
<reference evidence="12 13" key="1">
    <citation type="submission" date="2024-11" db="EMBL/GenBank/DDBJ databases">
        <title>Chromosome-level genome assembly of the freshwater bivalve Anodonta woodiana.</title>
        <authorList>
            <person name="Chen X."/>
        </authorList>
    </citation>
    <scope>NUCLEOTIDE SEQUENCE [LARGE SCALE GENOMIC DNA]</scope>
    <source>
        <strain evidence="12">MN2024</strain>
        <tissue evidence="12">Gills</tissue>
    </source>
</reference>
<evidence type="ECO:0000256" key="8">
    <source>
        <dbReference type="ARBA" id="ARBA00053284"/>
    </source>
</evidence>
<keyword evidence="7 11" id="KW-0539">Nucleus</keyword>
<dbReference type="GO" id="GO:0008033">
    <property type="term" value="P:tRNA processing"/>
    <property type="evidence" value="ECO:0007669"/>
    <property type="project" value="UniProtKB-UniRule"/>
</dbReference>
<keyword evidence="6 11" id="KW-0819">tRNA processing</keyword>
<dbReference type="GO" id="GO:0005730">
    <property type="term" value="C:nucleolus"/>
    <property type="evidence" value="ECO:0007669"/>
    <property type="project" value="UniProtKB-SubCell"/>
</dbReference>
<comment type="subunit">
    <text evidence="9">Component of nuclear RNase P and RNase MRP complexes. RNase P consists of a catalytic RNA moiety and 10 different protein chains; POP1, POP4, POP5, POP7, RPP14, RPP21, RPP25, RPP30, RPP38 and RPP40. Within the RNase P complex, POP1, POP7 and RPP25 form the 'finger' subcomplex, POP5, RPP14, RPP40 and homodimeric RPP30 form the 'palm' subcomplex, and RPP21, POP4 and RPP38 form the 'wrist' subcomplex. All subunits of the RNase P complex interact with the catalytic RNA. Several subunits of RNase P are also part of the RNase MRP complex. RNase MRP consists of a catalytic RNA moiety and about 8 protein subunits; POP1, POP7, RPP25, RPP30, RPP38, RPP40 and possibly also POP4 and POP5. Interacts with SMN1. POP7 forms a heterodimer with RPP25 that binds to the P3 stem loop of the catalytic RNA.</text>
</comment>
<dbReference type="PIRSF" id="PIRSF036572">
    <property type="entry name" value="RPP20"/>
    <property type="match status" value="1"/>
</dbReference>
<evidence type="ECO:0000256" key="10">
    <source>
        <dbReference type="ARBA" id="ARBA00068472"/>
    </source>
</evidence>
<gene>
    <name evidence="12" type="ORF">ACJMK2_036211</name>
</gene>
<dbReference type="AlphaFoldDB" id="A0ABD3WGI5"/>
<evidence type="ECO:0000256" key="2">
    <source>
        <dbReference type="ARBA" id="ARBA00004604"/>
    </source>
</evidence>
<comment type="similarity">
    <text evidence="3 11">Belongs to the histone-like Alba family.</text>
</comment>
<comment type="subcellular location">
    <subcellularLocation>
        <location evidence="1">Cytoplasmic granule</location>
    </subcellularLocation>
    <subcellularLocation>
        <location evidence="2 11">Nucleus</location>
        <location evidence="2 11">Nucleolus</location>
    </subcellularLocation>
</comment>
<keyword evidence="5 11" id="KW-0698">rRNA processing</keyword>
<dbReference type="Proteomes" id="UP001634394">
    <property type="component" value="Unassembled WGS sequence"/>
</dbReference>
<dbReference type="EMBL" id="JBJQND010000006">
    <property type="protein sequence ID" value="KAL3873050.1"/>
    <property type="molecule type" value="Genomic_DNA"/>
</dbReference>
<evidence type="ECO:0000256" key="6">
    <source>
        <dbReference type="ARBA" id="ARBA00022694"/>
    </source>
</evidence>
<dbReference type="GO" id="GO:0004526">
    <property type="term" value="F:ribonuclease P activity"/>
    <property type="evidence" value="ECO:0007669"/>
    <property type="project" value="UniProtKB-UniRule"/>
</dbReference>
<dbReference type="SUPFAM" id="SSF82704">
    <property type="entry name" value="AlbA-like"/>
    <property type="match status" value="1"/>
</dbReference>
<evidence type="ECO:0000313" key="12">
    <source>
        <dbReference type="EMBL" id="KAL3873050.1"/>
    </source>
</evidence>
<dbReference type="InterPro" id="IPR036882">
    <property type="entry name" value="Alba-like_dom_sf"/>
</dbReference>
<comment type="function">
    <text evidence="8 11">Component of ribonuclease P, a ribonucleoprotein complex that generates mature tRNA molecules by cleaving their 5'-ends. Also a component of the MRP ribonuclease complex, which cleaves pre-rRNA sequences.</text>
</comment>
<evidence type="ECO:0000256" key="5">
    <source>
        <dbReference type="ARBA" id="ARBA00022552"/>
    </source>
</evidence>
<evidence type="ECO:0000256" key="7">
    <source>
        <dbReference type="ARBA" id="ARBA00023242"/>
    </source>
</evidence>
<comment type="caution">
    <text evidence="12">The sequence shown here is derived from an EMBL/GenBank/DDBJ whole genome shotgun (WGS) entry which is preliminary data.</text>
</comment>
<dbReference type="FunFam" id="3.30.110.20:FF:000002">
    <property type="entry name" value="Ribonuclease P protein subunit p20"/>
    <property type="match status" value="1"/>
</dbReference>
<protein>
    <recommendedName>
        <fullName evidence="10 11">Ribonuclease P protein subunit p20</fullName>
        <shortName evidence="11">RNaseP protein p20</shortName>
    </recommendedName>
</protein>
<evidence type="ECO:0000256" key="4">
    <source>
        <dbReference type="ARBA" id="ARBA00022490"/>
    </source>
</evidence>
<dbReference type="PANTHER" id="PTHR15314">
    <property type="entry name" value="RIBONUCLEASE P PROTEIN SUBUNIT P20"/>
    <property type="match status" value="1"/>
</dbReference>
<dbReference type="Pfam" id="PF12328">
    <property type="entry name" value="Rpp20"/>
    <property type="match status" value="1"/>
</dbReference>